<evidence type="ECO:0000256" key="2">
    <source>
        <dbReference type="SAM" id="SignalP"/>
    </source>
</evidence>
<evidence type="ECO:0000256" key="1">
    <source>
        <dbReference type="SAM" id="Phobius"/>
    </source>
</evidence>
<accession>A0A0K8W2L8</accession>
<reference evidence="3" key="1">
    <citation type="submission" date="2015-06" db="EMBL/GenBank/DDBJ databases">
        <authorList>
            <person name="Hoefler B.C."/>
            <person name="Straight P.D."/>
        </authorList>
    </citation>
    <scope>NUCLEOTIDE SEQUENCE</scope>
</reference>
<dbReference type="EMBL" id="GDHF01007035">
    <property type="protein sequence ID" value="JAI45279.1"/>
    <property type="molecule type" value="Transcribed_RNA"/>
</dbReference>
<feature type="signal peptide" evidence="2">
    <location>
        <begin position="1"/>
        <end position="22"/>
    </location>
</feature>
<keyword evidence="1" id="KW-0812">Transmembrane</keyword>
<feature type="transmembrane region" description="Helical" evidence="1">
    <location>
        <begin position="86"/>
        <end position="107"/>
    </location>
</feature>
<evidence type="ECO:0000313" key="3">
    <source>
        <dbReference type="EMBL" id="JAI45279.1"/>
    </source>
</evidence>
<proteinExistence type="predicted"/>
<name>A0A0K8W2L8_BACLA</name>
<gene>
    <name evidence="3" type="ORF">c0_g1_i1</name>
</gene>
<dbReference type="AlphaFoldDB" id="A0A0K8W2L8"/>
<organism evidence="3">
    <name type="scientific">Bactrocera latifrons</name>
    <name type="common">Malaysian fruit fly</name>
    <name type="synonym">Chaetodacus latifrons</name>
    <dbReference type="NCBI Taxonomy" id="174628"/>
    <lineage>
        <taxon>Eukaryota</taxon>
        <taxon>Metazoa</taxon>
        <taxon>Ecdysozoa</taxon>
        <taxon>Arthropoda</taxon>
        <taxon>Hexapoda</taxon>
        <taxon>Insecta</taxon>
        <taxon>Pterygota</taxon>
        <taxon>Neoptera</taxon>
        <taxon>Endopterygota</taxon>
        <taxon>Diptera</taxon>
        <taxon>Brachycera</taxon>
        <taxon>Muscomorpha</taxon>
        <taxon>Tephritoidea</taxon>
        <taxon>Tephritidae</taxon>
        <taxon>Bactrocera</taxon>
        <taxon>Bactrocera</taxon>
    </lineage>
</organism>
<sequence length="221" mass="24059">MSVQSWHFLLFCALVALPQIRCAIFAYDVDRNTSMNNLNEVIERPTGWLQAAQDMIASPAGHVVTQVAKELINRSTGNSQVLSLNLTNLLIIILLKILIFAAGMLGAGHWSGYGYGYGHARSADDLHFGLSDGEDYLITGFLAAQGIGLDDCLYAAACASPNVAYEYAKAAKALIEGIEKYEGNAFNNPRYNDLIVLLEKAAYDGYRGLPCNRSSKCDNIN</sequence>
<keyword evidence="1" id="KW-0472">Membrane</keyword>
<keyword evidence="2" id="KW-0732">Signal</keyword>
<protein>
    <submittedName>
        <fullName evidence="3">Uncharacterized protein</fullName>
    </submittedName>
</protein>
<feature type="chain" id="PRO_5005522675" evidence="2">
    <location>
        <begin position="23"/>
        <end position="221"/>
    </location>
</feature>
<dbReference type="OrthoDB" id="6363452at2759"/>
<keyword evidence="1" id="KW-1133">Transmembrane helix</keyword>